<accession>A0A2Z5ZJA3</accession>
<feature type="transmembrane region" description="Helical" evidence="1">
    <location>
        <begin position="12"/>
        <end position="30"/>
    </location>
</feature>
<reference evidence="2 3" key="1">
    <citation type="submission" date="2018-02" db="EMBL/GenBank/DDBJ databases">
        <title>Acetobacter orientalis genome.</title>
        <authorList>
            <person name="Nakashima N."/>
            <person name="Tamura T."/>
        </authorList>
    </citation>
    <scope>NUCLEOTIDE SEQUENCE [LARGE SCALE GENOMIC DNA]</scope>
    <source>
        <strain evidence="2 3">FAN1</strain>
    </source>
</reference>
<gene>
    <name evidence="2" type="ORF">AcetOrient_orf03528</name>
</gene>
<organism evidence="2 3">
    <name type="scientific">Acetobacter orientalis</name>
    <dbReference type="NCBI Taxonomy" id="146474"/>
    <lineage>
        <taxon>Bacteria</taxon>
        <taxon>Pseudomonadati</taxon>
        <taxon>Pseudomonadota</taxon>
        <taxon>Alphaproteobacteria</taxon>
        <taxon>Acetobacterales</taxon>
        <taxon>Acetobacteraceae</taxon>
        <taxon>Acetobacter</taxon>
    </lineage>
</organism>
<proteinExistence type="predicted"/>
<dbReference type="Proteomes" id="UP000270034">
    <property type="component" value="Chromosome"/>
</dbReference>
<evidence type="ECO:0000313" key="2">
    <source>
        <dbReference type="EMBL" id="BBC80690.1"/>
    </source>
</evidence>
<dbReference type="AlphaFoldDB" id="A0A2Z5ZJA3"/>
<keyword evidence="1" id="KW-0812">Transmembrane</keyword>
<name>A0A2Z5ZJA3_9PROT</name>
<protein>
    <submittedName>
        <fullName evidence="2">Paraquat-inducible protein B</fullName>
    </submittedName>
</protein>
<evidence type="ECO:0000313" key="3">
    <source>
        <dbReference type="Proteomes" id="UP000270034"/>
    </source>
</evidence>
<dbReference type="EMBL" id="AP018515">
    <property type="protein sequence ID" value="BBC80690.1"/>
    <property type="molecule type" value="Genomic_DNA"/>
</dbReference>
<sequence length="62" mass="6464">MAESTNRKTLIGAFVVGGGILAMAIIMLFGHIKIFAPSREAVVVFQNSISGLSIGAPVTFRG</sequence>
<dbReference type="KEGG" id="aot:AcetOri_orf03528"/>
<keyword evidence="1" id="KW-1133">Transmembrane helix</keyword>
<keyword evidence="1" id="KW-0472">Membrane</keyword>
<evidence type="ECO:0000256" key="1">
    <source>
        <dbReference type="SAM" id="Phobius"/>
    </source>
</evidence>